<dbReference type="Proteomes" id="UP001314205">
    <property type="component" value="Unassembled WGS sequence"/>
</dbReference>
<dbReference type="InterPro" id="IPR051055">
    <property type="entry name" value="PIF1_helicase"/>
</dbReference>
<dbReference type="AlphaFoldDB" id="A0AAV1KQK2"/>
<sequence length="597" mass="70150">MEETLKKLPKPEDAIIENPELYIIVRSTPNKANIIWQDIVDVNKVYKALQYLKNVNEHYAYIKLTDLPNQLINIHENIQQNVTNTPDNTEEGILEDGTAALLTQITREKETDYEHYTIYPLNERRQNAPASELYQMLKVNTAPIDARDKDLDVKCFPHLYVEGKYGQFHNRQQKVTSSEFIKARLMSKHPQFRLNQQYLFFLLNDANMRQLNSGIFFKMNCANQRDKITVERYLQMLKNDELEGDLTAIFGRLRNTEQFWKKPRNDVNCMTQNYDPATWFLTMSPSEWMWEDFGEYIRQVNGVKMANKTISELVALDPVSTSHIIDNKFHAMLDLITSSDEPLAARKTLSSNNRLYNIVRSKESDMINDYNPALLLAWNGNIDIQYVGEKTAILNYYVTKYTTKTEKTHATDMFNDINSTKSLRSRLYNIGLRVLANRECGALEASDTLLGIPLYGTDPQTTIRWLDVNIHRNRRVKSKSEMTGLDPNSTDIYYDPWIDNVYPARPDELQDMNLFDFSKDYDLVNTRPVSNKVEYYVLANKKYLKKRDRPYLINHYLYDVEQMPEKYFFSLLLLFKPWRILDDLKCNMRHTQKHLML</sequence>
<dbReference type="PANTHER" id="PTHR47642:SF5">
    <property type="entry name" value="ATP-DEPENDENT DNA HELICASE"/>
    <property type="match status" value="1"/>
</dbReference>
<name>A0AAV1KQK2_9NEOP</name>
<comment type="caution">
    <text evidence="1">The sequence shown here is derived from an EMBL/GenBank/DDBJ whole genome shotgun (WGS) entry which is preliminary data.</text>
</comment>
<organism evidence="1 2">
    <name type="scientific">Parnassius mnemosyne</name>
    <name type="common">clouded apollo</name>
    <dbReference type="NCBI Taxonomy" id="213953"/>
    <lineage>
        <taxon>Eukaryota</taxon>
        <taxon>Metazoa</taxon>
        <taxon>Ecdysozoa</taxon>
        <taxon>Arthropoda</taxon>
        <taxon>Hexapoda</taxon>
        <taxon>Insecta</taxon>
        <taxon>Pterygota</taxon>
        <taxon>Neoptera</taxon>
        <taxon>Endopterygota</taxon>
        <taxon>Lepidoptera</taxon>
        <taxon>Glossata</taxon>
        <taxon>Ditrysia</taxon>
        <taxon>Papilionoidea</taxon>
        <taxon>Papilionidae</taxon>
        <taxon>Parnassiinae</taxon>
        <taxon>Parnassini</taxon>
        <taxon>Parnassius</taxon>
        <taxon>Driopa</taxon>
    </lineage>
</organism>
<evidence type="ECO:0000313" key="1">
    <source>
        <dbReference type="EMBL" id="CAK1584072.1"/>
    </source>
</evidence>
<reference evidence="1 2" key="1">
    <citation type="submission" date="2023-11" db="EMBL/GenBank/DDBJ databases">
        <authorList>
            <person name="Hedman E."/>
            <person name="Englund M."/>
            <person name="Stromberg M."/>
            <person name="Nyberg Akerstrom W."/>
            <person name="Nylinder S."/>
            <person name="Jareborg N."/>
            <person name="Kallberg Y."/>
            <person name="Kronander E."/>
        </authorList>
    </citation>
    <scope>NUCLEOTIDE SEQUENCE [LARGE SCALE GENOMIC DNA]</scope>
</reference>
<accession>A0AAV1KQK2</accession>
<gene>
    <name evidence="1" type="ORF">PARMNEM_LOCUS5392</name>
</gene>
<evidence type="ECO:0000313" key="2">
    <source>
        <dbReference type="Proteomes" id="UP001314205"/>
    </source>
</evidence>
<proteinExistence type="predicted"/>
<protein>
    <submittedName>
        <fullName evidence="1">Uncharacterized protein</fullName>
    </submittedName>
</protein>
<dbReference type="PANTHER" id="PTHR47642">
    <property type="entry name" value="ATP-DEPENDENT DNA HELICASE"/>
    <property type="match status" value="1"/>
</dbReference>
<dbReference type="EMBL" id="CAVLGL010000068">
    <property type="protein sequence ID" value="CAK1584072.1"/>
    <property type="molecule type" value="Genomic_DNA"/>
</dbReference>
<keyword evidence="2" id="KW-1185">Reference proteome</keyword>